<accession>F1Z4U5</accession>
<comment type="caution">
    <text evidence="1">The sequence shown here is derived from an EMBL/GenBank/DDBJ whole genome shotgun (WGS) entry which is preliminary data.</text>
</comment>
<organism evidence="1 2">
    <name type="scientific">Novosphingobium nitrogenifigens DSM 19370</name>
    <dbReference type="NCBI Taxonomy" id="983920"/>
    <lineage>
        <taxon>Bacteria</taxon>
        <taxon>Pseudomonadati</taxon>
        <taxon>Pseudomonadota</taxon>
        <taxon>Alphaproteobacteria</taxon>
        <taxon>Sphingomonadales</taxon>
        <taxon>Sphingomonadaceae</taxon>
        <taxon>Novosphingobium</taxon>
    </lineage>
</organism>
<gene>
    <name evidence="1" type="ORF">Y88_0016</name>
</gene>
<evidence type="ECO:0000313" key="1">
    <source>
        <dbReference type="EMBL" id="EGD60368.1"/>
    </source>
</evidence>
<keyword evidence="2" id="KW-1185">Reference proteome</keyword>
<evidence type="ECO:0000313" key="2">
    <source>
        <dbReference type="Proteomes" id="UP000004728"/>
    </source>
</evidence>
<proteinExistence type="predicted"/>
<dbReference type="InParanoid" id="F1Z4U5"/>
<sequence length="76" mass="8428">MARSYPRAMAIIATIMNTVTGRPLQKMTFGRMPKPWTSFNLETGELVSAERIEIGKPAPGKVVTPVEVWVTVKPKD</sequence>
<name>F1Z4U5_9SPHN</name>
<dbReference type="Proteomes" id="UP000004728">
    <property type="component" value="Unassembled WGS sequence"/>
</dbReference>
<dbReference type="AlphaFoldDB" id="F1Z4U5"/>
<protein>
    <submittedName>
        <fullName evidence="1">Uncharacterized protein</fullName>
    </submittedName>
</protein>
<dbReference type="EMBL" id="AEWJ01000022">
    <property type="protein sequence ID" value="EGD60368.1"/>
    <property type="molecule type" value="Genomic_DNA"/>
</dbReference>
<dbReference type="eggNOG" id="ENOG5031DBE">
    <property type="taxonomic scope" value="Bacteria"/>
</dbReference>
<dbReference type="HOGENOM" id="CLU_2789794_0_0_5"/>
<dbReference type="RefSeq" id="WP_008065018.1">
    <property type="nucleotide sequence ID" value="NZ_AQWK01000016.1"/>
</dbReference>
<reference evidence="1 2" key="1">
    <citation type="journal article" date="2012" name="J. Bacteriol.">
        <title>Draft Genome Sequence of Novosphingobium nitrogenifigens Y88T.</title>
        <authorList>
            <person name="Strabala T.J."/>
            <person name="Macdonald L."/>
            <person name="Liu V."/>
            <person name="Smit A.M."/>
        </authorList>
    </citation>
    <scope>NUCLEOTIDE SEQUENCE [LARGE SCALE GENOMIC DNA]</scope>
    <source>
        <strain evidence="1 2">DSM 19370</strain>
    </source>
</reference>